<dbReference type="PANTHER" id="PTHR10223">
    <property type="entry name" value="26S PROTEASOME NON-ATPASE REGULATORY SUBUNIT 4"/>
    <property type="match status" value="1"/>
</dbReference>
<dbReference type="GO" id="GO:0031593">
    <property type="term" value="F:polyubiquitin modification-dependent protein binding"/>
    <property type="evidence" value="ECO:0007669"/>
    <property type="project" value="TreeGrafter"/>
</dbReference>
<evidence type="ECO:0000313" key="1">
    <source>
        <dbReference type="EMBL" id="KAI3858267.1"/>
    </source>
</evidence>
<dbReference type="AlphaFoldDB" id="A0AAD4S3E8"/>
<protein>
    <submittedName>
        <fullName evidence="1">Uncharacterized protein</fullName>
    </submittedName>
</protein>
<dbReference type="GO" id="GO:0008540">
    <property type="term" value="C:proteasome regulatory particle, base subcomplex"/>
    <property type="evidence" value="ECO:0007669"/>
    <property type="project" value="TreeGrafter"/>
</dbReference>
<dbReference type="GO" id="GO:0043161">
    <property type="term" value="P:proteasome-mediated ubiquitin-dependent protein catabolic process"/>
    <property type="evidence" value="ECO:0007669"/>
    <property type="project" value="TreeGrafter"/>
</dbReference>
<keyword evidence="2" id="KW-1185">Reference proteome</keyword>
<dbReference type="InterPro" id="IPR027040">
    <property type="entry name" value="PSMD4"/>
</dbReference>
<sequence>MKSEILVELQYASFEGVFPLTLFDFGGEFNEKPEKCEAFLASVSNSDSSNIVHVSAGPNALSEVLIGTSLFTGETEGDGSGFPAVAASGGGGYDFGVDPNLDPELALALAVTKKTTDGVVNRGIVKFTRCNDD</sequence>
<evidence type="ECO:0000313" key="2">
    <source>
        <dbReference type="Proteomes" id="UP001202328"/>
    </source>
</evidence>
<comment type="caution">
    <text evidence="1">The sequence shown here is derived from an EMBL/GenBank/DDBJ whole genome shotgun (WGS) entry which is preliminary data.</text>
</comment>
<dbReference type="EMBL" id="JAJJMB010014758">
    <property type="protein sequence ID" value="KAI3858267.1"/>
    <property type="molecule type" value="Genomic_DNA"/>
</dbReference>
<dbReference type="GO" id="GO:0005829">
    <property type="term" value="C:cytosol"/>
    <property type="evidence" value="ECO:0007669"/>
    <property type="project" value="TreeGrafter"/>
</dbReference>
<accession>A0AAD4S3E8</accession>
<dbReference type="GO" id="GO:0005634">
    <property type="term" value="C:nucleus"/>
    <property type="evidence" value="ECO:0007669"/>
    <property type="project" value="TreeGrafter"/>
</dbReference>
<gene>
    <name evidence="1" type="ORF">MKW98_021687</name>
</gene>
<proteinExistence type="predicted"/>
<organism evidence="1 2">
    <name type="scientific">Papaver atlanticum</name>
    <dbReference type="NCBI Taxonomy" id="357466"/>
    <lineage>
        <taxon>Eukaryota</taxon>
        <taxon>Viridiplantae</taxon>
        <taxon>Streptophyta</taxon>
        <taxon>Embryophyta</taxon>
        <taxon>Tracheophyta</taxon>
        <taxon>Spermatophyta</taxon>
        <taxon>Magnoliopsida</taxon>
        <taxon>Ranunculales</taxon>
        <taxon>Papaveraceae</taxon>
        <taxon>Papaveroideae</taxon>
        <taxon>Papaver</taxon>
    </lineage>
</organism>
<dbReference type="Proteomes" id="UP001202328">
    <property type="component" value="Unassembled WGS sequence"/>
</dbReference>
<dbReference type="PANTHER" id="PTHR10223:SF0">
    <property type="entry name" value="26S PROTEASOME NON-ATPASE REGULATORY SUBUNIT 4"/>
    <property type="match status" value="1"/>
</dbReference>
<reference evidence="1" key="1">
    <citation type="submission" date="2022-04" db="EMBL/GenBank/DDBJ databases">
        <title>A functionally conserved STORR gene fusion in Papaver species that diverged 16.8 million years ago.</title>
        <authorList>
            <person name="Catania T."/>
        </authorList>
    </citation>
    <scope>NUCLEOTIDE SEQUENCE</scope>
    <source>
        <strain evidence="1">S-188037</strain>
    </source>
</reference>
<name>A0AAD4S3E8_9MAGN</name>